<feature type="compositionally biased region" description="Polar residues" evidence="5">
    <location>
        <begin position="328"/>
        <end position="345"/>
    </location>
</feature>
<dbReference type="InterPro" id="IPR036236">
    <property type="entry name" value="Znf_C2H2_sf"/>
</dbReference>
<dbReference type="Proteomes" id="UP000664534">
    <property type="component" value="Unassembled WGS sequence"/>
</dbReference>
<evidence type="ECO:0000256" key="1">
    <source>
        <dbReference type="ARBA" id="ARBA00022723"/>
    </source>
</evidence>
<keyword evidence="1" id="KW-0479">Metal-binding</keyword>
<evidence type="ECO:0000256" key="3">
    <source>
        <dbReference type="ARBA" id="ARBA00022833"/>
    </source>
</evidence>
<dbReference type="PANTHER" id="PTHR23235:SF120">
    <property type="entry name" value="KRUPPEL-LIKE FACTOR 15"/>
    <property type="match status" value="1"/>
</dbReference>
<evidence type="ECO:0000256" key="4">
    <source>
        <dbReference type="PROSITE-ProRule" id="PRU00042"/>
    </source>
</evidence>
<feature type="compositionally biased region" description="Basic residues" evidence="5">
    <location>
        <begin position="267"/>
        <end position="276"/>
    </location>
</feature>
<feature type="compositionally biased region" description="Basic and acidic residues" evidence="5">
    <location>
        <begin position="395"/>
        <end position="407"/>
    </location>
</feature>
<feature type="compositionally biased region" description="Basic and acidic residues" evidence="5">
    <location>
        <begin position="277"/>
        <end position="292"/>
    </location>
</feature>
<feature type="compositionally biased region" description="Low complexity" evidence="5">
    <location>
        <begin position="307"/>
        <end position="320"/>
    </location>
</feature>
<name>A0A8H3EL23_9LECA</name>
<proteinExistence type="predicted"/>
<comment type="caution">
    <text evidence="7">The sequence shown here is derived from an EMBL/GenBank/DDBJ whole genome shotgun (WGS) entry which is preliminary data.</text>
</comment>
<dbReference type="GO" id="GO:0000978">
    <property type="term" value="F:RNA polymerase II cis-regulatory region sequence-specific DNA binding"/>
    <property type="evidence" value="ECO:0007669"/>
    <property type="project" value="TreeGrafter"/>
</dbReference>
<keyword evidence="2 4" id="KW-0863">Zinc-finger</keyword>
<dbReference type="SUPFAM" id="SSF57667">
    <property type="entry name" value="beta-beta-alpha zinc fingers"/>
    <property type="match status" value="2"/>
</dbReference>
<evidence type="ECO:0000313" key="8">
    <source>
        <dbReference type="Proteomes" id="UP000664534"/>
    </source>
</evidence>
<dbReference type="PROSITE" id="PS50157">
    <property type="entry name" value="ZINC_FINGER_C2H2_2"/>
    <property type="match status" value="2"/>
</dbReference>
<dbReference type="AlphaFoldDB" id="A0A8H3EL23"/>
<accession>A0A8H3EL23</accession>
<dbReference type="GO" id="GO:0008270">
    <property type="term" value="F:zinc ion binding"/>
    <property type="evidence" value="ECO:0007669"/>
    <property type="project" value="UniProtKB-KW"/>
</dbReference>
<feature type="domain" description="C2H2-type" evidence="6">
    <location>
        <begin position="206"/>
        <end position="233"/>
    </location>
</feature>
<gene>
    <name evidence="7" type="primary">ACE2</name>
    <name evidence="7" type="ORF">IMSHALPRED_005553</name>
</gene>
<dbReference type="SMART" id="SM00355">
    <property type="entry name" value="ZnF_C2H2"/>
    <property type="match status" value="2"/>
</dbReference>
<dbReference type="GO" id="GO:0000981">
    <property type="term" value="F:DNA-binding transcription factor activity, RNA polymerase II-specific"/>
    <property type="evidence" value="ECO:0007669"/>
    <property type="project" value="TreeGrafter"/>
</dbReference>
<evidence type="ECO:0000256" key="5">
    <source>
        <dbReference type="SAM" id="MobiDB-lite"/>
    </source>
</evidence>
<feature type="domain" description="C2H2-type" evidence="6">
    <location>
        <begin position="176"/>
        <end position="205"/>
    </location>
</feature>
<keyword evidence="3" id="KW-0862">Zinc</keyword>
<evidence type="ECO:0000259" key="6">
    <source>
        <dbReference type="PROSITE" id="PS50157"/>
    </source>
</evidence>
<feature type="region of interest" description="Disordered" evidence="5">
    <location>
        <begin position="307"/>
        <end position="426"/>
    </location>
</feature>
<evidence type="ECO:0000313" key="7">
    <source>
        <dbReference type="EMBL" id="CAF9907515.1"/>
    </source>
</evidence>
<feature type="compositionally biased region" description="Low complexity" evidence="5">
    <location>
        <begin position="351"/>
        <end position="364"/>
    </location>
</feature>
<dbReference type="PROSITE" id="PS00028">
    <property type="entry name" value="ZINC_FINGER_C2H2_1"/>
    <property type="match status" value="2"/>
</dbReference>
<dbReference type="Gene3D" id="3.30.160.60">
    <property type="entry name" value="Classic Zinc Finger"/>
    <property type="match status" value="3"/>
</dbReference>
<dbReference type="PANTHER" id="PTHR23235">
    <property type="entry name" value="KRUEPPEL-LIKE TRANSCRIPTION FACTOR"/>
    <property type="match status" value="1"/>
</dbReference>
<dbReference type="OrthoDB" id="8117402at2759"/>
<feature type="region of interest" description="Disordered" evidence="5">
    <location>
        <begin position="267"/>
        <end position="292"/>
    </location>
</feature>
<protein>
    <submittedName>
        <fullName evidence="7">Metallothionein expression activator</fullName>
    </submittedName>
</protein>
<dbReference type="Pfam" id="PF00096">
    <property type="entry name" value="zf-C2H2"/>
    <property type="match status" value="1"/>
</dbReference>
<evidence type="ECO:0000256" key="2">
    <source>
        <dbReference type="ARBA" id="ARBA00022771"/>
    </source>
</evidence>
<sequence length="519" mass="57269">MQRGTSCQDNFAAMRQNAMSPDIPSPPNTAPLEGRQRGSVDLAAFPQPNFMNMSNLKMDIPGSIGGCNPSNYSPMSNAVSSAISSFQSSPEMAHMTLFEDINEGVNGTLVATKLSGLPSSQNADDLAVYPHPMKEDSYPRSQSMSENDQEDWIDTGVTCDDIASFIGWPEEGDNKWKCLYPRCDKKFGRKENIKSHVQTHLGDRQFQCKDCQKCFVRQHDLKRHANIHSGVKSYPCPCGKGFARHDALTRHRQRGMCIGAFEGTPKKIIKRGRPKKPRPDAEERLEKSARTRQRVLEKRCLGEYASSASGSSASSYPSPEQMFDDMDFTTSSPSPGHESLQQISGDISGDFFSFTPPTSPSYSTGNCFSSQHSQHSHTPKAINMSPSPKITGIAEEQHEVLKSDSGSRKSSTSYFGTPPELDLSSSSPAASKFFDFEGSSDANSSQSIPVPFDNLDFFKRDFDLSPTLNKAESTKESNTEFHDFFNAELEMTGFGSVPDSRYEDAFNSNDPFATDFFSS</sequence>
<reference evidence="7" key="1">
    <citation type="submission" date="2021-03" db="EMBL/GenBank/DDBJ databases">
        <authorList>
            <person name="Tagirdzhanova G."/>
        </authorList>
    </citation>
    <scope>NUCLEOTIDE SEQUENCE</scope>
</reference>
<keyword evidence="8" id="KW-1185">Reference proteome</keyword>
<dbReference type="InterPro" id="IPR013087">
    <property type="entry name" value="Znf_C2H2_type"/>
</dbReference>
<dbReference type="EMBL" id="CAJPDT010000003">
    <property type="protein sequence ID" value="CAF9907515.1"/>
    <property type="molecule type" value="Genomic_DNA"/>
</dbReference>
<organism evidence="7 8">
    <name type="scientific">Imshaugia aleurites</name>
    <dbReference type="NCBI Taxonomy" id="172621"/>
    <lineage>
        <taxon>Eukaryota</taxon>
        <taxon>Fungi</taxon>
        <taxon>Dikarya</taxon>
        <taxon>Ascomycota</taxon>
        <taxon>Pezizomycotina</taxon>
        <taxon>Lecanoromycetes</taxon>
        <taxon>OSLEUM clade</taxon>
        <taxon>Lecanoromycetidae</taxon>
        <taxon>Lecanorales</taxon>
        <taxon>Lecanorineae</taxon>
        <taxon>Parmeliaceae</taxon>
        <taxon>Imshaugia</taxon>
    </lineage>
</organism>